<name>A0A059C5C3_EUCGR</name>
<feature type="compositionally biased region" description="Basic and acidic residues" evidence="1">
    <location>
        <begin position="61"/>
        <end position="71"/>
    </location>
</feature>
<feature type="region of interest" description="Disordered" evidence="1">
    <location>
        <begin position="55"/>
        <end position="88"/>
    </location>
</feature>
<proteinExistence type="predicted"/>
<reference evidence="2" key="1">
    <citation type="submission" date="2013-07" db="EMBL/GenBank/DDBJ databases">
        <title>The genome of Eucalyptus grandis.</title>
        <authorList>
            <person name="Schmutz J."/>
            <person name="Hayes R."/>
            <person name="Myburg A."/>
            <person name="Tuskan G."/>
            <person name="Grattapaglia D."/>
            <person name="Rokhsar D.S."/>
        </authorList>
    </citation>
    <scope>NUCLEOTIDE SEQUENCE</scope>
    <source>
        <tissue evidence="2">Leaf extractions</tissue>
    </source>
</reference>
<evidence type="ECO:0000313" key="2">
    <source>
        <dbReference type="EMBL" id="KCW73678.1"/>
    </source>
</evidence>
<dbReference type="Gramene" id="KCW73678">
    <property type="protein sequence ID" value="KCW73678"/>
    <property type="gene ID" value="EUGRSUZ_E02277"/>
</dbReference>
<organism evidence="2">
    <name type="scientific">Eucalyptus grandis</name>
    <name type="common">Flooded gum</name>
    <dbReference type="NCBI Taxonomy" id="71139"/>
    <lineage>
        <taxon>Eukaryota</taxon>
        <taxon>Viridiplantae</taxon>
        <taxon>Streptophyta</taxon>
        <taxon>Embryophyta</taxon>
        <taxon>Tracheophyta</taxon>
        <taxon>Spermatophyta</taxon>
        <taxon>Magnoliopsida</taxon>
        <taxon>eudicotyledons</taxon>
        <taxon>Gunneridae</taxon>
        <taxon>Pentapetalae</taxon>
        <taxon>rosids</taxon>
        <taxon>malvids</taxon>
        <taxon>Myrtales</taxon>
        <taxon>Myrtaceae</taxon>
        <taxon>Myrtoideae</taxon>
        <taxon>Eucalypteae</taxon>
        <taxon>Eucalyptus</taxon>
    </lineage>
</organism>
<protein>
    <submittedName>
        <fullName evidence="2">Uncharacterized protein</fullName>
    </submittedName>
</protein>
<dbReference type="EMBL" id="KK198757">
    <property type="protein sequence ID" value="KCW73678.1"/>
    <property type="molecule type" value="Genomic_DNA"/>
</dbReference>
<gene>
    <name evidence="2" type="ORF">EUGRSUZ_E02277</name>
</gene>
<evidence type="ECO:0000256" key="1">
    <source>
        <dbReference type="SAM" id="MobiDB-lite"/>
    </source>
</evidence>
<dbReference type="AlphaFoldDB" id="A0A059C5C3"/>
<accession>A0A059C5C3</accession>
<sequence length="88" mass="10082">MLVEVKNWKRKAQTTSIPCEYEGPRMLSLLPFLHHSQTSNSIDTTPVSSHALKIATCQRSRRTEEEARLPETESLPNRRLPETGHGNW</sequence>
<dbReference type="InParanoid" id="A0A059C5C3"/>